<accession>A0ABD1GET4</accession>
<feature type="compositionally biased region" description="Acidic residues" evidence="1">
    <location>
        <begin position="94"/>
        <end position="103"/>
    </location>
</feature>
<evidence type="ECO:0000256" key="1">
    <source>
        <dbReference type="SAM" id="MobiDB-lite"/>
    </source>
</evidence>
<organism evidence="2 3">
    <name type="scientific">Salvia divinorum</name>
    <name type="common">Maria pastora</name>
    <name type="synonym">Diviner's sage</name>
    <dbReference type="NCBI Taxonomy" id="28513"/>
    <lineage>
        <taxon>Eukaryota</taxon>
        <taxon>Viridiplantae</taxon>
        <taxon>Streptophyta</taxon>
        <taxon>Embryophyta</taxon>
        <taxon>Tracheophyta</taxon>
        <taxon>Spermatophyta</taxon>
        <taxon>Magnoliopsida</taxon>
        <taxon>eudicotyledons</taxon>
        <taxon>Gunneridae</taxon>
        <taxon>Pentapetalae</taxon>
        <taxon>asterids</taxon>
        <taxon>lamiids</taxon>
        <taxon>Lamiales</taxon>
        <taxon>Lamiaceae</taxon>
        <taxon>Nepetoideae</taxon>
        <taxon>Mentheae</taxon>
        <taxon>Salviinae</taxon>
        <taxon>Salvia</taxon>
        <taxon>Salvia subgen. Calosphace</taxon>
    </lineage>
</organism>
<reference evidence="2 3" key="1">
    <citation type="submission" date="2024-06" db="EMBL/GenBank/DDBJ databases">
        <title>A chromosome level genome sequence of Diviner's sage (Salvia divinorum).</title>
        <authorList>
            <person name="Ford S.A."/>
            <person name="Ro D.-K."/>
            <person name="Ness R.W."/>
            <person name="Phillips M.A."/>
        </authorList>
    </citation>
    <scope>NUCLEOTIDE SEQUENCE [LARGE SCALE GENOMIC DNA]</scope>
    <source>
        <strain evidence="2">SAF-2024a</strain>
        <tissue evidence="2">Leaf</tissue>
    </source>
</reference>
<proteinExistence type="predicted"/>
<sequence length="248" mass="27231">MGCFPACFGHLRSDLTSKKCLSQQESVKFLPEETASLKEEEIVDPIKLVSQLTEDISKEKDEVTVFDHSNIKKNSKSSSKSNLAECGNGKVEMEREDEREDQENSGHVVQEESCCSSLFTLSIDSRKQFLAAEMGEKEVSSLLRSEDPMVKQCYFNKSESGRDRACRGIGKDGDMAVEMSLSSWLAEKSPQNSPESENNYGEFSKLNSTSCCSGGDDQLGVGTVGRYWRQRGAAGEAEAGEVSSLGKC</sequence>
<name>A0ABD1GET4_SALDI</name>
<dbReference type="Proteomes" id="UP001567538">
    <property type="component" value="Unassembled WGS sequence"/>
</dbReference>
<protein>
    <submittedName>
        <fullName evidence="2">Uncharacterized protein</fullName>
    </submittedName>
</protein>
<evidence type="ECO:0000313" key="2">
    <source>
        <dbReference type="EMBL" id="KAL1542255.1"/>
    </source>
</evidence>
<dbReference type="EMBL" id="JBEAFC010000009">
    <property type="protein sequence ID" value="KAL1542255.1"/>
    <property type="molecule type" value="Genomic_DNA"/>
</dbReference>
<feature type="region of interest" description="Disordered" evidence="1">
    <location>
        <begin position="72"/>
        <end position="107"/>
    </location>
</feature>
<dbReference type="AlphaFoldDB" id="A0ABD1GET4"/>
<gene>
    <name evidence="2" type="ORF">AAHA92_26376</name>
</gene>
<keyword evidence="3" id="KW-1185">Reference proteome</keyword>
<evidence type="ECO:0000313" key="3">
    <source>
        <dbReference type="Proteomes" id="UP001567538"/>
    </source>
</evidence>
<comment type="caution">
    <text evidence="2">The sequence shown here is derived from an EMBL/GenBank/DDBJ whole genome shotgun (WGS) entry which is preliminary data.</text>
</comment>